<evidence type="ECO:0000313" key="2">
    <source>
        <dbReference type="EMBL" id="MET3695320.1"/>
    </source>
</evidence>
<dbReference type="SUPFAM" id="SSF52540">
    <property type="entry name" value="P-loop containing nucleoside triphosphate hydrolases"/>
    <property type="match status" value="1"/>
</dbReference>
<dbReference type="CDD" id="cd02042">
    <property type="entry name" value="ParAB_family"/>
    <property type="match status" value="1"/>
</dbReference>
<organism evidence="2 3">
    <name type="scientific">Methylobacterium goesingense</name>
    <dbReference type="NCBI Taxonomy" id="243690"/>
    <lineage>
        <taxon>Bacteria</taxon>
        <taxon>Pseudomonadati</taxon>
        <taxon>Pseudomonadota</taxon>
        <taxon>Alphaproteobacteria</taxon>
        <taxon>Hyphomicrobiales</taxon>
        <taxon>Methylobacteriaceae</taxon>
        <taxon>Methylobacterium</taxon>
    </lineage>
</organism>
<evidence type="ECO:0000259" key="1">
    <source>
        <dbReference type="Pfam" id="PF01656"/>
    </source>
</evidence>
<dbReference type="EMBL" id="JBEPMM010000026">
    <property type="protein sequence ID" value="MET3695320.1"/>
    <property type="molecule type" value="Genomic_DNA"/>
</dbReference>
<dbReference type="InterPro" id="IPR050678">
    <property type="entry name" value="DNA_Partitioning_ATPase"/>
</dbReference>
<comment type="caution">
    <text evidence="2">The sequence shown here is derived from an EMBL/GenBank/DDBJ whole genome shotgun (WGS) entry which is preliminary data.</text>
</comment>
<reference evidence="2 3" key="1">
    <citation type="submission" date="2024-06" db="EMBL/GenBank/DDBJ databases">
        <title>Genomic Encyclopedia of Type Strains, Phase IV (KMG-IV): sequencing the most valuable type-strain genomes for metagenomic binning, comparative biology and taxonomic classification.</title>
        <authorList>
            <person name="Goeker M."/>
        </authorList>
    </citation>
    <scope>NUCLEOTIDE SEQUENCE [LARGE SCALE GENOMIC DNA]</scope>
    <source>
        <strain evidence="2 3">DSM 21331</strain>
    </source>
</reference>
<dbReference type="Proteomes" id="UP001549145">
    <property type="component" value="Unassembled WGS sequence"/>
</dbReference>
<dbReference type="RefSeq" id="WP_238279022.1">
    <property type="nucleotide sequence ID" value="NZ_BPQL01000048.1"/>
</dbReference>
<gene>
    <name evidence="2" type="ORF">ABID43_004888</name>
</gene>
<protein>
    <submittedName>
        <fullName evidence="2">Chromosome partitioning protein</fullName>
    </submittedName>
</protein>
<evidence type="ECO:0000313" key="3">
    <source>
        <dbReference type="Proteomes" id="UP001549145"/>
    </source>
</evidence>
<feature type="domain" description="CobQ/CobB/MinD/ParA nucleotide binding" evidence="1">
    <location>
        <begin position="21"/>
        <end position="203"/>
    </location>
</feature>
<dbReference type="PIRSF" id="PIRSF009320">
    <property type="entry name" value="Nuc_binding_HP_1000"/>
    <property type="match status" value="1"/>
</dbReference>
<dbReference type="PANTHER" id="PTHR13696">
    <property type="entry name" value="P-LOOP CONTAINING NUCLEOSIDE TRIPHOSPHATE HYDROLASE"/>
    <property type="match status" value="1"/>
</dbReference>
<dbReference type="Gene3D" id="3.40.50.300">
    <property type="entry name" value="P-loop containing nucleotide triphosphate hydrolases"/>
    <property type="match status" value="1"/>
</dbReference>
<dbReference type="InterPro" id="IPR002586">
    <property type="entry name" value="CobQ/CobB/MinD/ParA_Nub-bd_dom"/>
</dbReference>
<dbReference type="Pfam" id="PF01656">
    <property type="entry name" value="CbiA"/>
    <property type="match status" value="1"/>
</dbReference>
<name>A0ABV2LBU0_9HYPH</name>
<dbReference type="InterPro" id="IPR027417">
    <property type="entry name" value="P-loop_NTPase"/>
</dbReference>
<proteinExistence type="predicted"/>
<dbReference type="PANTHER" id="PTHR13696:SF96">
    <property type="entry name" value="COBQ_COBB_MIND_PARA NUCLEOTIDE BINDING DOMAIN-CONTAINING PROTEIN"/>
    <property type="match status" value="1"/>
</dbReference>
<sequence length="240" mass="26118">MPIYRCTDELISGDAVLKIVTLATQKGGATKTTLCRHLAVAAQLDGYQTAILDTDQQGGSRDWGATRLSRGYGPPEVHHELSPNEDHLRATLGAIKAKGIEILFIDTPGSLNGPIALNASRAAHHVLVPMRPTADDIKALPPFIAHLRRERVPFSVVVSASVTNTPRPKTEALAYLEASNLPYVSTVIHQKSVIPETLISGQTVFEISGLTEAERKSVDEFRDVYEWVRTKVALAHKVVT</sequence>
<accession>A0ABV2LBU0</accession>
<keyword evidence="3" id="KW-1185">Reference proteome</keyword>